<evidence type="ECO:0000313" key="12">
    <source>
        <dbReference type="EMBL" id="WPB01114.1"/>
    </source>
</evidence>
<keyword evidence="3" id="KW-0677">Repeat</keyword>
<dbReference type="GO" id="GO:0010468">
    <property type="term" value="P:regulation of gene expression"/>
    <property type="evidence" value="ECO:0007669"/>
    <property type="project" value="TreeGrafter"/>
</dbReference>
<feature type="signal peptide" evidence="9">
    <location>
        <begin position="1"/>
        <end position="25"/>
    </location>
</feature>
<dbReference type="GO" id="GO:0005634">
    <property type="term" value="C:nucleus"/>
    <property type="evidence" value="ECO:0007669"/>
    <property type="project" value="UniProtKB-SubCell"/>
</dbReference>
<evidence type="ECO:0000256" key="3">
    <source>
        <dbReference type="ARBA" id="ARBA00022737"/>
    </source>
</evidence>
<name>A0A2G5HKK7_CERBT</name>
<feature type="compositionally biased region" description="Low complexity" evidence="8">
    <location>
        <begin position="291"/>
        <end position="304"/>
    </location>
</feature>
<comment type="subcellular location">
    <subcellularLocation>
        <location evidence="1">Nucleus</location>
    </subcellularLocation>
</comment>
<organism evidence="11 13">
    <name type="scientific">Cercospora beticola</name>
    <name type="common">Sugarbeet leaf spot fungus</name>
    <dbReference type="NCBI Taxonomy" id="122368"/>
    <lineage>
        <taxon>Eukaryota</taxon>
        <taxon>Fungi</taxon>
        <taxon>Dikarya</taxon>
        <taxon>Ascomycota</taxon>
        <taxon>Pezizomycotina</taxon>
        <taxon>Dothideomycetes</taxon>
        <taxon>Dothideomycetidae</taxon>
        <taxon>Mycosphaerellales</taxon>
        <taxon>Mycosphaerellaceae</taxon>
        <taxon>Cercospora</taxon>
    </lineage>
</organism>
<evidence type="ECO:0000256" key="7">
    <source>
        <dbReference type="PROSITE-ProRule" id="PRU00042"/>
    </source>
</evidence>
<dbReference type="OrthoDB" id="8922241at2759"/>
<accession>A0A2G5HKK7</accession>
<keyword evidence="4 7" id="KW-0863">Zinc-finger</keyword>
<keyword evidence="6" id="KW-0539">Nucleus</keyword>
<keyword evidence="14" id="KW-1185">Reference proteome</keyword>
<evidence type="ECO:0000256" key="5">
    <source>
        <dbReference type="ARBA" id="ARBA00022833"/>
    </source>
</evidence>
<evidence type="ECO:0000256" key="4">
    <source>
        <dbReference type="ARBA" id="ARBA00022771"/>
    </source>
</evidence>
<reference evidence="11 13" key="1">
    <citation type="submission" date="2015-10" db="EMBL/GenBank/DDBJ databases">
        <title>The cercosporin biosynthetic gene cluster was horizontally transferred to several fungal lineages and shown to be expanded in Cercospora beticola based on microsynteny with recipient genomes.</title>
        <authorList>
            <person name="De Jonge R."/>
            <person name="Ebert M.K."/>
            <person name="Suttle J.C."/>
            <person name="Jurick Ii W.M."/>
            <person name="Secor G.A."/>
            <person name="Thomma B.P."/>
            <person name="Van De Peer Y."/>
            <person name="Bolton M.D."/>
        </authorList>
    </citation>
    <scope>NUCLEOTIDE SEQUENCE [LARGE SCALE GENOMIC DNA]</scope>
    <source>
        <strain evidence="11 13">09-40</strain>
    </source>
</reference>
<dbReference type="EMBL" id="LKMD01000105">
    <property type="protein sequence ID" value="PIA92742.1"/>
    <property type="molecule type" value="Genomic_DNA"/>
</dbReference>
<dbReference type="Pfam" id="PF13912">
    <property type="entry name" value="zf-C2H2_6"/>
    <property type="match status" value="1"/>
</dbReference>
<feature type="domain" description="C2H2-type" evidence="10">
    <location>
        <begin position="348"/>
        <end position="375"/>
    </location>
</feature>
<evidence type="ECO:0000256" key="9">
    <source>
        <dbReference type="SAM" id="SignalP"/>
    </source>
</evidence>
<feature type="domain" description="C2H2-type" evidence="10">
    <location>
        <begin position="318"/>
        <end position="340"/>
    </location>
</feature>
<gene>
    <name evidence="11" type="ORF">CB0940_03912</name>
    <name evidence="12" type="ORF">RHO25_005735</name>
</gene>
<evidence type="ECO:0000313" key="13">
    <source>
        <dbReference type="Proteomes" id="UP000230605"/>
    </source>
</evidence>
<dbReference type="InterPro" id="IPR050331">
    <property type="entry name" value="Zinc_finger"/>
</dbReference>
<keyword evidence="2" id="KW-0479">Metal-binding</keyword>
<evidence type="ECO:0000313" key="14">
    <source>
        <dbReference type="Proteomes" id="UP001302367"/>
    </source>
</evidence>
<dbReference type="PROSITE" id="PS00028">
    <property type="entry name" value="ZINC_FINGER_C2H2_1"/>
    <property type="match status" value="2"/>
</dbReference>
<dbReference type="AlphaFoldDB" id="A0A2G5HKK7"/>
<evidence type="ECO:0000313" key="11">
    <source>
        <dbReference type="EMBL" id="PIA92742.1"/>
    </source>
</evidence>
<dbReference type="SMART" id="SM00355">
    <property type="entry name" value="ZnF_C2H2"/>
    <property type="match status" value="3"/>
</dbReference>
<sequence length="409" mass="45607">MVTSSFRSTTFLLILVLLLATLVRASSSGSEHFDPNDLNWTSAGEELSTMLAYSQYNSGMAASPMASGLYRSGPQPIPRPRPIPNQRNVTDYLPQYLMETSGLRPQQDLMQMQRLSTSAPSIVQPEHGFMPGNMNHPTMIPFAGHPNPSMNGQHFGQAMQAPTLFTANFPAPYSDLRGMNATPQQFNTNQHYNADLTQLFPELPELTEPARTAPQQPQVSQYETTPPFPVTSGSQVLSNENLDNHNLRVDSLPLEHMHGWLGRATAAGVRNMPRLDTNRLVPPPVSDAHLSPTSASSPGSSASRSPRRTKEEMLVGEISCSHCDAAFSTQGDLTHHLRSHQPYANRSHVCPTCNKRFQYRKDLARHAPRHDPNRQRFYCKHAGCKYHSKGFGRQDHLDRHLATQHRMES</sequence>
<evidence type="ECO:0000256" key="8">
    <source>
        <dbReference type="SAM" id="MobiDB-lite"/>
    </source>
</evidence>
<dbReference type="SUPFAM" id="SSF57667">
    <property type="entry name" value="beta-beta-alpha zinc fingers"/>
    <property type="match status" value="1"/>
</dbReference>
<dbReference type="InterPro" id="IPR036236">
    <property type="entry name" value="Znf_C2H2_sf"/>
</dbReference>
<evidence type="ECO:0000256" key="1">
    <source>
        <dbReference type="ARBA" id="ARBA00004123"/>
    </source>
</evidence>
<evidence type="ECO:0000256" key="2">
    <source>
        <dbReference type="ARBA" id="ARBA00022723"/>
    </source>
</evidence>
<keyword evidence="5" id="KW-0862">Zinc</keyword>
<evidence type="ECO:0000259" key="10">
    <source>
        <dbReference type="PROSITE" id="PS50157"/>
    </source>
</evidence>
<feature type="chain" id="PRO_5013942255" description="C2H2-type domain-containing protein" evidence="9">
    <location>
        <begin position="26"/>
        <end position="409"/>
    </location>
</feature>
<protein>
    <recommendedName>
        <fullName evidence="10">C2H2-type domain-containing protein</fullName>
    </recommendedName>
</protein>
<keyword evidence="9" id="KW-0732">Signal</keyword>
<dbReference type="Gene3D" id="3.30.160.60">
    <property type="entry name" value="Classic Zinc Finger"/>
    <property type="match status" value="2"/>
</dbReference>
<feature type="region of interest" description="Disordered" evidence="8">
    <location>
        <begin position="274"/>
        <end position="309"/>
    </location>
</feature>
<dbReference type="PANTHER" id="PTHR16515">
    <property type="entry name" value="PR DOMAIN ZINC FINGER PROTEIN"/>
    <property type="match status" value="1"/>
</dbReference>
<dbReference type="InterPro" id="IPR013087">
    <property type="entry name" value="Znf_C2H2_type"/>
</dbReference>
<dbReference type="Pfam" id="PF00096">
    <property type="entry name" value="zf-C2H2"/>
    <property type="match status" value="1"/>
</dbReference>
<evidence type="ECO:0000256" key="6">
    <source>
        <dbReference type="ARBA" id="ARBA00023242"/>
    </source>
</evidence>
<dbReference type="GO" id="GO:0008270">
    <property type="term" value="F:zinc ion binding"/>
    <property type="evidence" value="ECO:0007669"/>
    <property type="project" value="UniProtKB-KW"/>
</dbReference>
<dbReference type="Proteomes" id="UP001302367">
    <property type="component" value="Chromosome 4"/>
</dbReference>
<dbReference type="PANTHER" id="PTHR16515:SF49">
    <property type="entry name" value="GASTRULA ZINC FINGER PROTEIN XLCGF49.1-LIKE-RELATED"/>
    <property type="match status" value="1"/>
</dbReference>
<dbReference type="Proteomes" id="UP000230605">
    <property type="component" value="Chromosome 4"/>
</dbReference>
<dbReference type="PROSITE" id="PS50157">
    <property type="entry name" value="ZINC_FINGER_C2H2_2"/>
    <property type="match status" value="2"/>
</dbReference>
<proteinExistence type="predicted"/>
<reference evidence="12 14" key="2">
    <citation type="submission" date="2023-09" db="EMBL/GenBank/DDBJ databases">
        <title>Complete-Gapless Cercospora beticola genome.</title>
        <authorList>
            <person name="Wyatt N.A."/>
            <person name="Spanner R.E."/>
            <person name="Bolton M.D."/>
        </authorList>
    </citation>
    <scope>NUCLEOTIDE SEQUENCE [LARGE SCALE GENOMIC DNA]</scope>
    <source>
        <strain evidence="12">Cb09-40</strain>
    </source>
</reference>
<dbReference type="EMBL" id="CP134187">
    <property type="protein sequence ID" value="WPB01114.1"/>
    <property type="molecule type" value="Genomic_DNA"/>
</dbReference>